<dbReference type="Gene3D" id="3.90.228.10">
    <property type="match status" value="1"/>
</dbReference>
<organism evidence="6 7">
    <name type="scientific">Achlya hypogyna</name>
    <name type="common">Oomycete</name>
    <name type="synonym">Protoachlya hypogyna</name>
    <dbReference type="NCBI Taxonomy" id="1202772"/>
    <lineage>
        <taxon>Eukaryota</taxon>
        <taxon>Sar</taxon>
        <taxon>Stramenopiles</taxon>
        <taxon>Oomycota</taxon>
        <taxon>Saprolegniomycetes</taxon>
        <taxon>Saprolegniales</taxon>
        <taxon>Achlyaceae</taxon>
        <taxon>Achlya</taxon>
    </lineage>
</organism>
<dbReference type="EMBL" id="JNBR01000358">
    <property type="protein sequence ID" value="OQR94582.1"/>
    <property type="molecule type" value="Genomic_DNA"/>
</dbReference>
<reference evidence="6 7" key="1">
    <citation type="journal article" date="2014" name="Genome Biol. Evol.">
        <title>The secreted proteins of Achlya hypogyna and Thraustotheca clavata identify the ancestral oomycete secretome and reveal gene acquisitions by horizontal gene transfer.</title>
        <authorList>
            <person name="Misner I."/>
            <person name="Blouin N."/>
            <person name="Leonard G."/>
            <person name="Richards T.A."/>
            <person name="Lane C.E."/>
        </authorList>
    </citation>
    <scope>NUCLEOTIDE SEQUENCE [LARGE SCALE GENOMIC DNA]</scope>
    <source>
        <strain evidence="6 7">ATCC 48635</strain>
    </source>
</reference>
<keyword evidence="4" id="KW-0520">NAD</keyword>
<name>A0A1V9Z9G6_ACHHY</name>
<keyword evidence="7" id="KW-1185">Reference proteome</keyword>
<dbReference type="Pfam" id="PF00644">
    <property type="entry name" value="PARP"/>
    <property type="match status" value="1"/>
</dbReference>
<dbReference type="OrthoDB" id="78426at2759"/>
<evidence type="ECO:0000256" key="1">
    <source>
        <dbReference type="ARBA" id="ARBA00022676"/>
    </source>
</evidence>
<dbReference type="PANTHER" id="PTHR21328">
    <property type="entry name" value="POLY ADP-RIBOSE POLYMERASE FAMILY, MEMBER PARP"/>
    <property type="match status" value="1"/>
</dbReference>
<dbReference type="GO" id="GO:0016779">
    <property type="term" value="F:nucleotidyltransferase activity"/>
    <property type="evidence" value="ECO:0007669"/>
    <property type="project" value="UniProtKB-KW"/>
</dbReference>
<dbReference type="AlphaFoldDB" id="A0A1V9Z9G6"/>
<evidence type="ECO:0000256" key="2">
    <source>
        <dbReference type="ARBA" id="ARBA00022679"/>
    </source>
</evidence>
<feature type="domain" description="PARP catalytic" evidence="5">
    <location>
        <begin position="226"/>
        <end position="290"/>
    </location>
</feature>
<dbReference type="Proteomes" id="UP000243579">
    <property type="component" value="Unassembled WGS sequence"/>
</dbReference>
<dbReference type="GO" id="GO:0003950">
    <property type="term" value="F:NAD+ poly-ADP-ribosyltransferase activity"/>
    <property type="evidence" value="ECO:0007669"/>
    <property type="project" value="InterPro"/>
</dbReference>
<evidence type="ECO:0000256" key="3">
    <source>
        <dbReference type="ARBA" id="ARBA00022695"/>
    </source>
</evidence>
<keyword evidence="2" id="KW-0808">Transferase</keyword>
<evidence type="ECO:0000256" key="4">
    <source>
        <dbReference type="ARBA" id="ARBA00023027"/>
    </source>
</evidence>
<dbReference type="STRING" id="1202772.A0A1V9Z9G6"/>
<evidence type="ECO:0000313" key="7">
    <source>
        <dbReference type="Proteomes" id="UP000243579"/>
    </source>
</evidence>
<proteinExistence type="predicted"/>
<dbReference type="SUPFAM" id="SSF56399">
    <property type="entry name" value="ADP-ribosylation"/>
    <property type="match status" value="1"/>
</dbReference>
<keyword evidence="3" id="KW-0548">Nucleotidyltransferase</keyword>
<dbReference type="InterPro" id="IPR012317">
    <property type="entry name" value="Poly(ADP-ribose)pol_cat_dom"/>
</dbReference>
<protein>
    <recommendedName>
        <fullName evidence="5">PARP catalytic domain-containing protein</fullName>
    </recommendedName>
</protein>
<gene>
    <name evidence="6" type="ORF">ACHHYP_01105</name>
</gene>
<evidence type="ECO:0000313" key="6">
    <source>
        <dbReference type="EMBL" id="OQR94582.1"/>
    </source>
</evidence>
<comment type="caution">
    <text evidence="6">The sequence shown here is derived from an EMBL/GenBank/DDBJ whole genome shotgun (WGS) entry which is preliminary data.</text>
</comment>
<sequence>MEAEVSFLLGLINCRRSRRGDWDSSIIEASHLHLSVPACLERASYMSEASTLTITVNLGGPALPDLHDLFFFLPSMCNTENGVYCYALADASEVRENAATSVVALLNDKLVVASSFLALQLVHMIDQTVQAAATTIDTADVTRKLLSRVRTRLASHPDACDVLLCLLATAATSPNRLSPFPPMFKSEAKDDLGTLIAEEDFPLSLALADLDVRFVGEVIASPDPWFDRAAAEHGSTMCYHGSKMVHFHSILQNGLQVMSGTRHMSSGNVFGDGIYFAQSPQVAMNFAFGTPCQQWSQSRVMSKNAICVAVCQVLKDPAVLKTLPASQADGTYYVLSDHRHVRIKYLLVLSPKAVARTSAWDVVFGSPWEIVMSVFWFAVAYLVWSVADAT</sequence>
<accession>A0A1V9Z9G6</accession>
<keyword evidence="1" id="KW-0328">Glycosyltransferase</keyword>
<evidence type="ECO:0000259" key="5">
    <source>
        <dbReference type="Pfam" id="PF00644"/>
    </source>
</evidence>
<dbReference type="InterPro" id="IPR051838">
    <property type="entry name" value="ARTD_PARP"/>
</dbReference>